<sequence length="362" mass="40769">MVRAQQTSGAAYSVIWNLIHRGKELFKLFGTITSLYEVLEMKPGIKDGSINYPDEEHTGQNGMAIEFKNVSFSYPFTSDKILNDLSFKIEPGQLCVVVGENGTSIKLSNKWVEMDQKPKTTLFMTGCGKSTTISLLNRLYDCDSGEIYIDGRPISDYKVSTLREAENIMYQDYQYFPLTVKENILMGRPDSTDPETEIEDATKLGGAYDFIQKLSLGFDTDLGMASSGYASMSCGEHEKELFKSIEETEKSVQLSGGQWQRLAISRTFMRNSQRTRLLCYDEPSASLDPKAEAETFERLRNLRGDKTIIFVTHRFGHLTKHADLILYVKEGSVIEQGTHKSLLAQGGEYAKMYELQSRAFAA</sequence>
<name>A0A0B7F7Y8_THACB</name>
<dbReference type="GO" id="GO:0015421">
    <property type="term" value="F:ABC-type oligopeptide transporter activity"/>
    <property type="evidence" value="ECO:0007669"/>
    <property type="project" value="TreeGrafter"/>
</dbReference>
<reference evidence="4 5" key="1">
    <citation type="submission" date="2014-11" db="EMBL/GenBank/DDBJ databases">
        <authorList>
            <person name="Wibberg Daniel"/>
        </authorList>
    </citation>
    <scope>NUCLEOTIDE SEQUENCE [LARGE SCALE GENOMIC DNA]</scope>
    <source>
        <strain evidence="4">Rhizoctonia solani AG1-IB 7/3/14</strain>
    </source>
</reference>
<gene>
    <name evidence="4" type="ORF">RSOLAG1IB_06510</name>
</gene>
<dbReference type="InterPro" id="IPR017871">
    <property type="entry name" value="ABC_transporter-like_CS"/>
</dbReference>
<dbReference type="GO" id="GO:0005524">
    <property type="term" value="F:ATP binding"/>
    <property type="evidence" value="ECO:0007669"/>
    <property type="project" value="UniProtKB-KW"/>
</dbReference>
<evidence type="ECO:0000256" key="2">
    <source>
        <dbReference type="ARBA" id="ARBA00022840"/>
    </source>
</evidence>
<keyword evidence="1" id="KW-0547">Nucleotide-binding</keyword>
<dbReference type="Gene3D" id="3.40.50.300">
    <property type="entry name" value="P-loop containing nucleotide triphosphate hydrolases"/>
    <property type="match status" value="1"/>
</dbReference>
<dbReference type="PANTHER" id="PTHR43394:SF1">
    <property type="entry name" value="ATP-BINDING CASSETTE SUB-FAMILY B MEMBER 10, MITOCHONDRIAL"/>
    <property type="match status" value="1"/>
</dbReference>
<accession>A0A0B7F7Y8</accession>
<dbReference type="Proteomes" id="UP000059188">
    <property type="component" value="Unassembled WGS sequence"/>
</dbReference>
<dbReference type="Pfam" id="PF00005">
    <property type="entry name" value="ABC_tran"/>
    <property type="match status" value="1"/>
</dbReference>
<dbReference type="AlphaFoldDB" id="A0A0B7F7Y8"/>
<organism evidence="4 5">
    <name type="scientific">Thanatephorus cucumeris (strain AG1-IB / isolate 7/3/14)</name>
    <name type="common">Lettuce bottom rot fungus</name>
    <name type="synonym">Rhizoctonia solani</name>
    <dbReference type="NCBI Taxonomy" id="1108050"/>
    <lineage>
        <taxon>Eukaryota</taxon>
        <taxon>Fungi</taxon>
        <taxon>Dikarya</taxon>
        <taxon>Basidiomycota</taxon>
        <taxon>Agaricomycotina</taxon>
        <taxon>Agaricomycetes</taxon>
        <taxon>Cantharellales</taxon>
        <taxon>Ceratobasidiaceae</taxon>
        <taxon>Rhizoctonia</taxon>
        <taxon>Rhizoctonia solani AG-1</taxon>
    </lineage>
</organism>
<dbReference type="PROSITE" id="PS50893">
    <property type="entry name" value="ABC_TRANSPORTER_2"/>
    <property type="match status" value="1"/>
</dbReference>
<dbReference type="InterPro" id="IPR003439">
    <property type="entry name" value="ABC_transporter-like_ATP-bd"/>
</dbReference>
<proteinExistence type="predicted"/>
<dbReference type="SMART" id="SM00382">
    <property type="entry name" value="AAA"/>
    <property type="match status" value="1"/>
</dbReference>
<dbReference type="OrthoDB" id="6500128at2759"/>
<feature type="domain" description="ABC transporter" evidence="3">
    <location>
        <begin position="65"/>
        <end position="355"/>
    </location>
</feature>
<evidence type="ECO:0000313" key="5">
    <source>
        <dbReference type="Proteomes" id="UP000059188"/>
    </source>
</evidence>
<evidence type="ECO:0000256" key="1">
    <source>
        <dbReference type="ARBA" id="ARBA00022741"/>
    </source>
</evidence>
<dbReference type="PROSITE" id="PS00211">
    <property type="entry name" value="ABC_TRANSPORTER_1"/>
    <property type="match status" value="1"/>
</dbReference>
<dbReference type="PANTHER" id="PTHR43394">
    <property type="entry name" value="ATP-DEPENDENT PERMEASE MDL1, MITOCHONDRIAL"/>
    <property type="match status" value="1"/>
</dbReference>
<dbReference type="EMBL" id="LN679112">
    <property type="protein sequence ID" value="CEL53655.1"/>
    <property type="molecule type" value="Genomic_DNA"/>
</dbReference>
<evidence type="ECO:0000259" key="3">
    <source>
        <dbReference type="PROSITE" id="PS50893"/>
    </source>
</evidence>
<evidence type="ECO:0000313" key="4">
    <source>
        <dbReference type="EMBL" id="CEL53655.1"/>
    </source>
</evidence>
<dbReference type="InterPro" id="IPR039421">
    <property type="entry name" value="Type_1_exporter"/>
</dbReference>
<dbReference type="STRING" id="1108050.A0A0B7F7Y8"/>
<dbReference type="SUPFAM" id="SSF52540">
    <property type="entry name" value="P-loop containing nucleoside triphosphate hydrolases"/>
    <property type="match status" value="1"/>
</dbReference>
<dbReference type="GO" id="GO:0016887">
    <property type="term" value="F:ATP hydrolysis activity"/>
    <property type="evidence" value="ECO:0007669"/>
    <property type="project" value="InterPro"/>
</dbReference>
<dbReference type="InterPro" id="IPR003593">
    <property type="entry name" value="AAA+_ATPase"/>
</dbReference>
<keyword evidence="5" id="KW-1185">Reference proteome</keyword>
<dbReference type="InterPro" id="IPR027417">
    <property type="entry name" value="P-loop_NTPase"/>
</dbReference>
<protein>
    <submittedName>
        <fullName evidence="4">Putative multidrug export ATP-binding/permease protein SAR1956</fullName>
    </submittedName>
</protein>
<keyword evidence="2 4" id="KW-0067">ATP-binding</keyword>